<dbReference type="PANTHER" id="PTHR47966:SF1">
    <property type="entry name" value="ASPARTYL PROTEINASE"/>
    <property type="match status" value="1"/>
</dbReference>
<dbReference type="InterPro" id="IPR033121">
    <property type="entry name" value="PEPTIDASE_A1"/>
</dbReference>
<keyword evidence="2" id="KW-0732">Signal</keyword>
<dbReference type="Proteomes" id="UP000039046">
    <property type="component" value="Unassembled WGS sequence"/>
</dbReference>
<name>A0A0A1T5Q7_9HYPO</name>
<accession>A0A0A1T5Q7</accession>
<dbReference type="STRING" id="1531966.A0A0A1T5Q7"/>
<dbReference type="PANTHER" id="PTHR47966">
    <property type="entry name" value="BETA-SITE APP-CLEAVING ENZYME, ISOFORM A-RELATED"/>
    <property type="match status" value="1"/>
</dbReference>
<dbReference type="HOGENOM" id="CLU_013253_0_1_1"/>
<reference evidence="4 5" key="1">
    <citation type="journal article" date="2015" name="Genome Announc.">
        <title>Draft Genome Sequence and Gene Annotation of the Entomopathogenic Fungus Verticillium hemipterigenum.</title>
        <authorList>
            <person name="Horn F."/>
            <person name="Habel A."/>
            <person name="Scharf D.H."/>
            <person name="Dworschak J."/>
            <person name="Brakhage A.A."/>
            <person name="Guthke R."/>
            <person name="Hertweck C."/>
            <person name="Linde J."/>
        </authorList>
    </citation>
    <scope>NUCLEOTIDE SEQUENCE [LARGE SCALE GENOMIC DNA]</scope>
</reference>
<keyword evidence="5" id="KW-1185">Reference proteome</keyword>
<dbReference type="GO" id="GO:0006508">
    <property type="term" value="P:proteolysis"/>
    <property type="evidence" value="ECO:0007669"/>
    <property type="project" value="InterPro"/>
</dbReference>
<evidence type="ECO:0000313" key="4">
    <source>
        <dbReference type="EMBL" id="CEJ90139.1"/>
    </source>
</evidence>
<feature type="signal peptide" evidence="2">
    <location>
        <begin position="1"/>
        <end position="18"/>
    </location>
</feature>
<gene>
    <name evidence="4" type="ORF">VHEMI05943</name>
</gene>
<dbReference type="InterPro" id="IPR021109">
    <property type="entry name" value="Peptidase_aspartic_dom_sf"/>
</dbReference>
<dbReference type="InterPro" id="IPR001461">
    <property type="entry name" value="Aspartic_peptidase_A1"/>
</dbReference>
<evidence type="ECO:0000313" key="5">
    <source>
        <dbReference type="Proteomes" id="UP000039046"/>
    </source>
</evidence>
<comment type="similarity">
    <text evidence="1">Belongs to the peptidase A1 family.</text>
</comment>
<protein>
    <recommendedName>
        <fullName evidence="3">Peptidase A1 domain-containing protein</fullName>
    </recommendedName>
</protein>
<evidence type="ECO:0000259" key="3">
    <source>
        <dbReference type="PROSITE" id="PS51767"/>
    </source>
</evidence>
<feature type="domain" description="Peptidase A1" evidence="3">
    <location>
        <begin position="87"/>
        <end position="388"/>
    </location>
</feature>
<dbReference type="AlphaFoldDB" id="A0A0A1T5Q7"/>
<organism evidence="4 5">
    <name type="scientific">[Torrubiella] hemipterigena</name>
    <dbReference type="NCBI Taxonomy" id="1531966"/>
    <lineage>
        <taxon>Eukaryota</taxon>
        <taxon>Fungi</taxon>
        <taxon>Dikarya</taxon>
        <taxon>Ascomycota</taxon>
        <taxon>Pezizomycotina</taxon>
        <taxon>Sordariomycetes</taxon>
        <taxon>Hypocreomycetidae</taxon>
        <taxon>Hypocreales</taxon>
        <taxon>Clavicipitaceae</taxon>
        <taxon>Clavicipitaceae incertae sedis</taxon>
        <taxon>'Torrubiella' clade</taxon>
    </lineage>
</organism>
<dbReference type="EMBL" id="CDHN01000003">
    <property type="protein sequence ID" value="CEJ90139.1"/>
    <property type="molecule type" value="Genomic_DNA"/>
</dbReference>
<evidence type="ECO:0000256" key="2">
    <source>
        <dbReference type="SAM" id="SignalP"/>
    </source>
</evidence>
<dbReference type="Pfam" id="PF00026">
    <property type="entry name" value="Asp"/>
    <property type="match status" value="1"/>
</dbReference>
<evidence type="ECO:0000256" key="1">
    <source>
        <dbReference type="ARBA" id="ARBA00007447"/>
    </source>
</evidence>
<dbReference type="Gene3D" id="2.40.70.10">
    <property type="entry name" value="Acid Proteases"/>
    <property type="match status" value="2"/>
</dbReference>
<dbReference type="PROSITE" id="PS51767">
    <property type="entry name" value="PEPTIDASE_A1"/>
    <property type="match status" value="1"/>
</dbReference>
<dbReference type="OrthoDB" id="2747330at2759"/>
<proteinExistence type="inferred from homology"/>
<dbReference type="GO" id="GO:0004190">
    <property type="term" value="F:aspartic-type endopeptidase activity"/>
    <property type="evidence" value="ECO:0007669"/>
    <property type="project" value="InterPro"/>
</dbReference>
<sequence>MVSYLVPVLATLVGISAAAPSPLQPEIASQSGQINSSTVDTFETRNGPAALAAAYSKFGIQVPPSLLKAIDSQASKRGLPNYNHNQLAFGVGLGSGGQGLNLVFDTASADLWVFSTETDPNATNGHNLYNPGGSSSAARLQGATWNVTYPDGTSASGDVYSDSVYFGGLSVQRQGVEAAVAVSPYFANARMDGVLGLAFSTRNTVSPQKQRTWFENAQSTLQNPVFGADFRPNGYSYAYFGRIPSNFGNGYVASVDAAEGLWKFQSGSSTGGSFPAIVDTATSLILANNAVVTAYYKQIQGANFNQALGGWVFNCNTRPPAFTFTVGTGYISVPSAYMVYAQADQQQCYGSLQANGGLPYTVLGSPAIWSSYVILNLGNTGNPSVVWTQKVY</sequence>
<dbReference type="SUPFAM" id="SSF50630">
    <property type="entry name" value="Acid proteases"/>
    <property type="match status" value="1"/>
</dbReference>
<dbReference type="PRINTS" id="PR00792">
    <property type="entry name" value="PEPSIN"/>
</dbReference>
<feature type="chain" id="PRO_5001989649" description="Peptidase A1 domain-containing protein" evidence="2">
    <location>
        <begin position="19"/>
        <end position="392"/>
    </location>
</feature>